<reference evidence="1 2" key="1">
    <citation type="submission" date="2022-12" db="EMBL/GenBank/DDBJ databases">
        <title>Chromosome-level genome of Tegillarca granosa.</title>
        <authorList>
            <person name="Kim J."/>
        </authorList>
    </citation>
    <scope>NUCLEOTIDE SEQUENCE [LARGE SCALE GENOMIC DNA]</scope>
    <source>
        <strain evidence="1">Teg-2019</strain>
        <tissue evidence="1">Adductor muscle</tissue>
    </source>
</reference>
<sequence>MDFLIHVTFSLLSWTAERGVLNVSDMTPVLTNELTQTLGVDDFLAYPEKCSLSSSPYKCTNVSSSNLPNITDIDNVACHLYPSCTGVACCVYVDWLRHSFHSYIEFDTCLYILTVGIEDLKQSMDLLTYAWEYAFC</sequence>
<accession>A0ABQ9FTB8</accession>
<comment type="caution">
    <text evidence="1">The sequence shown here is derived from an EMBL/GenBank/DDBJ whole genome shotgun (WGS) entry which is preliminary data.</text>
</comment>
<evidence type="ECO:0000313" key="2">
    <source>
        <dbReference type="Proteomes" id="UP001217089"/>
    </source>
</evidence>
<name>A0ABQ9FTB8_TEGGR</name>
<dbReference type="Proteomes" id="UP001217089">
    <property type="component" value="Unassembled WGS sequence"/>
</dbReference>
<evidence type="ECO:0000313" key="1">
    <source>
        <dbReference type="EMBL" id="KAJ8320498.1"/>
    </source>
</evidence>
<protein>
    <submittedName>
        <fullName evidence="1">Uncharacterized protein</fullName>
    </submittedName>
</protein>
<keyword evidence="2" id="KW-1185">Reference proteome</keyword>
<dbReference type="EMBL" id="JARBDR010000141">
    <property type="protein sequence ID" value="KAJ8320498.1"/>
    <property type="molecule type" value="Genomic_DNA"/>
</dbReference>
<proteinExistence type="predicted"/>
<organism evidence="1 2">
    <name type="scientific">Tegillarca granosa</name>
    <name type="common">Malaysian cockle</name>
    <name type="synonym">Anadara granosa</name>
    <dbReference type="NCBI Taxonomy" id="220873"/>
    <lineage>
        <taxon>Eukaryota</taxon>
        <taxon>Metazoa</taxon>
        <taxon>Spiralia</taxon>
        <taxon>Lophotrochozoa</taxon>
        <taxon>Mollusca</taxon>
        <taxon>Bivalvia</taxon>
        <taxon>Autobranchia</taxon>
        <taxon>Pteriomorphia</taxon>
        <taxon>Arcoida</taxon>
        <taxon>Arcoidea</taxon>
        <taxon>Arcidae</taxon>
        <taxon>Tegillarca</taxon>
    </lineage>
</organism>
<gene>
    <name evidence="1" type="ORF">KUTeg_002085</name>
</gene>